<evidence type="ECO:0000313" key="2">
    <source>
        <dbReference type="Proteomes" id="UP001172386"/>
    </source>
</evidence>
<sequence>MADQDCLLGQYQLDLDLEDYLLEETLQAANDGMDVTKGVSPVRTIKQPQLATSTSIPGLDLTQNISTKDATDRALALYKECEALKAHIRQIYAEQNARAEAFENFLQKAAVFNQTSSNLFLNNAFQDLEESATNYKQIPTTLGDVSAELLRKINQLKQEMQAAITMLQKTKSFLHQGLQSENDVNTVSPATLTASKKKIEQAILNLRSNASNFNEVLVSYVNGRKVAESRKVKSQIADQIEPWWADPDGAKVFVQNLQKLFLSTIRIPEEEIKRVGGDLQGPVRDMIEGVVGLLNAFIAFLIRMEQTA</sequence>
<name>A0ACC3A8N0_9EURO</name>
<keyword evidence="2" id="KW-1185">Reference proteome</keyword>
<gene>
    <name evidence="1" type="ORF">H2198_004725</name>
</gene>
<protein>
    <submittedName>
        <fullName evidence="1">Uncharacterized protein</fullName>
    </submittedName>
</protein>
<dbReference type="EMBL" id="JAPDRQ010000072">
    <property type="protein sequence ID" value="KAJ9656837.1"/>
    <property type="molecule type" value="Genomic_DNA"/>
</dbReference>
<comment type="caution">
    <text evidence="1">The sequence shown here is derived from an EMBL/GenBank/DDBJ whole genome shotgun (WGS) entry which is preliminary data.</text>
</comment>
<accession>A0ACC3A8N0</accession>
<evidence type="ECO:0000313" key="1">
    <source>
        <dbReference type="EMBL" id="KAJ9656837.1"/>
    </source>
</evidence>
<dbReference type="Proteomes" id="UP001172386">
    <property type="component" value="Unassembled WGS sequence"/>
</dbReference>
<proteinExistence type="predicted"/>
<reference evidence="1" key="1">
    <citation type="submission" date="2022-10" db="EMBL/GenBank/DDBJ databases">
        <title>Culturing micro-colonial fungi from biological soil crusts in the Mojave desert and describing Neophaeococcomyces mojavensis, and introducing the new genera and species Taxawa tesnikishii.</title>
        <authorList>
            <person name="Kurbessoian T."/>
            <person name="Stajich J.E."/>
        </authorList>
    </citation>
    <scope>NUCLEOTIDE SEQUENCE</scope>
    <source>
        <strain evidence="1">JES_112</strain>
    </source>
</reference>
<organism evidence="1 2">
    <name type="scientific">Neophaeococcomyces mojaviensis</name>
    <dbReference type="NCBI Taxonomy" id="3383035"/>
    <lineage>
        <taxon>Eukaryota</taxon>
        <taxon>Fungi</taxon>
        <taxon>Dikarya</taxon>
        <taxon>Ascomycota</taxon>
        <taxon>Pezizomycotina</taxon>
        <taxon>Eurotiomycetes</taxon>
        <taxon>Chaetothyriomycetidae</taxon>
        <taxon>Chaetothyriales</taxon>
        <taxon>Chaetothyriales incertae sedis</taxon>
        <taxon>Neophaeococcomyces</taxon>
    </lineage>
</organism>